<evidence type="ECO:0000313" key="5">
    <source>
        <dbReference type="EMBL" id="EGV65742.1"/>
    </source>
</evidence>
<dbReference type="KEGG" id="cten:18246599"/>
<protein>
    <submittedName>
        <fullName evidence="5">Ankyrin repeat-containing protein</fullName>
    </submittedName>
</protein>
<reference evidence="5 6" key="1">
    <citation type="journal article" date="2011" name="Proc. Natl. Acad. Sci. U.S.A.">
        <title>Comparative genomics of xylose-fermenting fungi for enhanced biofuel production.</title>
        <authorList>
            <person name="Wohlbach D.J."/>
            <person name="Kuo A."/>
            <person name="Sato T.K."/>
            <person name="Potts K.M."/>
            <person name="Salamov A.A."/>
            <person name="LaButti K.M."/>
            <person name="Sun H."/>
            <person name="Clum A."/>
            <person name="Pangilinan J.L."/>
            <person name="Lindquist E.A."/>
            <person name="Lucas S."/>
            <person name="Lapidus A."/>
            <person name="Jin M."/>
            <person name="Gunawan C."/>
            <person name="Balan V."/>
            <person name="Dale B.E."/>
            <person name="Jeffries T.W."/>
            <person name="Zinkel R."/>
            <person name="Barry K.W."/>
            <person name="Grigoriev I.V."/>
            <person name="Gasch A.P."/>
        </authorList>
    </citation>
    <scope>NUCLEOTIDE SEQUENCE [LARGE SCALE GENOMIC DNA]</scope>
    <source>
        <strain evidence="6">ATCC 10573 / BCRC 21748 / CBS 615 / JCM 9827 / NBRC 10315 / NRRL Y-1498 / VKM Y-70</strain>
    </source>
</reference>
<dbReference type="HOGENOM" id="CLU_000134_20_0_1"/>
<dbReference type="PANTHER" id="PTHR24188:SF29">
    <property type="entry name" value="GH09064P"/>
    <property type="match status" value="1"/>
</dbReference>
<dbReference type="PANTHER" id="PTHR24188">
    <property type="entry name" value="ANKYRIN REPEAT PROTEIN"/>
    <property type="match status" value="1"/>
</dbReference>
<feature type="repeat" description="ANK" evidence="3">
    <location>
        <begin position="88"/>
        <end position="111"/>
    </location>
</feature>
<proteinExistence type="predicted"/>
<accession>G3AY08</accession>
<keyword evidence="2 3" id="KW-0040">ANK repeat</keyword>
<dbReference type="SMART" id="SM00248">
    <property type="entry name" value="ANK"/>
    <property type="match status" value="2"/>
</dbReference>
<dbReference type="InterPro" id="IPR002110">
    <property type="entry name" value="Ankyrin_rpt"/>
</dbReference>
<feature type="repeat" description="ANK" evidence="3">
    <location>
        <begin position="49"/>
        <end position="71"/>
    </location>
</feature>
<dbReference type="SUPFAM" id="SSF48403">
    <property type="entry name" value="Ankyrin repeat"/>
    <property type="match status" value="1"/>
</dbReference>
<dbReference type="PROSITE" id="PS50088">
    <property type="entry name" value="ANK_REPEAT"/>
    <property type="match status" value="2"/>
</dbReference>
<dbReference type="OrthoDB" id="10057496at2759"/>
<dbReference type="STRING" id="590646.G3AY08"/>
<dbReference type="InterPro" id="IPR036770">
    <property type="entry name" value="Ankyrin_rpt-contain_sf"/>
</dbReference>
<evidence type="ECO:0000256" key="2">
    <source>
        <dbReference type="ARBA" id="ARBA00023043"/>
    </source>
</evidence>
<dbReference type="EMBL" id="GL996512">
    <property type="protein sequence ID" value="EGV65742.1"/>
    <property type="molecule type" value="Genomic_DNA"/>
</dbReference>
<feature type="compositionally biased region" description="Basic and acidic residues" evidence="4">
    <location>
        <begin position="170"/>
        <end position="194"/>
    </location>
</feature>
<dbReference type="eggNOG" id="KOG0504">
    <property type="taxonomic scope" value="Eukaryota"/>
</dbReference>
<sequence>MSGTEIVELSQEEMDAVIYDAREGDLDTLKEIFDEISPSLLLKIKDDITLSTPIHMAAANGHLEVLDYLLSIVSKEDAQILVNAPNESGNTSLHWAAFNGHLEVLKLLTDKYEGDVFAKNSAGRDVMFEAENNDQEEIEQWFLKKYSVESDFKVEEGEEESKITYAPGSESKEAEERAKEAEERAKEAEQEDSKGLATKIKNLSVS</sequence>
<name>G3AY08_CANTC</name>
<dbReference type="GeneID" id="18246599"/>
<evidence type="ECO:0000256" key="1">
    <source>
        <dbReference type="ARBA" id="ARBA00022737"/>
    </source>
</evidence>
<dbReference type="Pfam" id="PF12796">
    <property type="entry name" value="Ank_2"/>
    <property type="match status" value="1"/>
</dbReference>
<keyword evidence="6" id="KW-1185">Reference proteome</keyword>
<organism evidence="6">
    <name type="scientific">Candida tenuis (strain ATCC 10573 / BCRC 21748 / CBS 615 / JCM 9827 / NBRC 10315 / NRRL Y-1498 / VKM Y-70)</name>
    <name type="common">Yeast</name>
    <name type="synonym">Yamadazyma tenuis</name>
    <dbReference type="NCBI Taxonomy" id="590646"/>
    <lineage>
        <taxon>Eukaryota</taxon>
        <taxon>Fungi</taxon>
        <taxon>Dikarya</taxon>
        <taxon>Ascomycota</taxon>
        <taxon>Saccharomycotina</taxon>
        <taxon>Pichiomycetes</taxon>
        <taxon>Debaryomycetaceae</taxon>
        <taxon>Yamadazyma</taxon>
    </lineage>
</organism>
<evidence type="ECO:0000256" key="3">
    <source>
        <dbReference type="PROSITE-ProRule" id="PRU00023"/>
    </source>
</evidence>
<gene>
    <name evidence="5" type="ORF">CANTEDRAFT_112603</name>
</gene>
<feature type="region of interest" description="Disordered" evidence="4">
    <location>
        <begin position="157"/>
        <end position="206"/>
    </location>
</feature>
<keyword evidence="1" id="KW-0677">Repeat</keyword>
<dbReference type="PROSITE" id="PS50297">
    <property type="entry name" value="ANK_REP_REGION"/>
    <property type="match status" value="2"/>
</dbReference>
<dbReference type="AlphaFoldDB" id="G3AY08"/>
<dbReference type="Proteomes" id="UP000000707">
    <property type="component" value="Unassembled WGS sequence"/>
</dbReference>
<evidence type="ECO:0000313" key="6">
    <source>
        <dbReference type="Proteomes" id="UP000000707"/>
    </source>
</evidence>
<dbReference type="Gene3D" id="1.25.40.20">
    <property type="entry name" value="Ankyrin repeat-containing domain"/>
    <property type="match status" value="1"/>
</dbReference>
<evidence type="ECO:0000256" key="4">
    <source>
        <dbReference type="SAM" id="MobiDB-lite"/>
    </source>
</evidence>